<reference evidence="3" key="1">
    <citation type="journal article" date="2015" name="BMC Genomics">
        <title>Genomic and transcriptomic analysis of the endophytic fungus Pestalotiopsis fici reveals its lifestyle and high potential for synthesis of natural products.</title>
        <authorList>
            <person name="Wang X."/>
            <person name="Zhang X."/>
            <person name="Liu L."/>
            <person name="Xiang M."/>
            <person name="Wang W."/>
            <person name="Sun X."/>
            <person name="Che Y."/>
            <person name="Guo L."/>
            <person name="Liu G."/>
            <person name="Guo L."/>
            <person name="Wang C."/>
            <person name="Yin W.B."/>
            <person name="Stadler M."/>
            <person name="Zhang X."/>
            <person name="Liu X."/>
        </authorList>
    </citation>
    <scope>NUCLEOTIDE SEQUENCE [LARGE SCALE GENOMIC DNA]</scope>
    <source>
        <strain evidence="3">W106-1 / CGMCC3.15140</strain>
    </source>
</reference>
<organism evidence="2 3">
    <name type="scientific">Pestalotiopsis fici (strain W106-1 / CGMCC3.15140)</name>
    <dbReference type="NCBI Taxonomy" id="1229662"/>
    <lineage>
        <taxon>Eukaryota</taxon>
        <taxon>Fungi</taxon>
        <taxon>Dikarya</taxon>
        <taxon>Ascomycota</taxon>
        <taxon>Pezizomycotina</taxon>
        <taxon>Sordariomycetes</taxon>
        <taxon>Xylariomycetidae</taxon>
        <taxon>Amphisphaeriales</taxon>
        <taxon>Sporocadaceae</taxon>
        <taxon>Pestalotiopsis</taxon>
    </lineage>
</organism>
<dbReference type="RefSeq" id="XP_007840311.1">
    <property type="nucleotide sequence ID" value="XM_007842120.1"/>
</dbReference>
<evidence type="ECO:0000313" key="3">
    <source>
        <dbReference type="Proteomes" id="UP000030651"/>
    </source>
</evidence>
<evidence type="ECO:0000313" key="2">
    <source>
        <dbReference type="EMBL" id="ETS75055.1"/>
    </source>
</evidence>
<dbReference type="GeneID" id="19278552"/>
<dbReference type="EMBL" id="KI912119">
    <property type="protein sequence ID" value="ETS75055.1"/>
    <property type="molecule type" value="Genomic_DNA"/>
</dbReference>
<dbReference type="AlphaFoldDB" id="W3WMA5"/>
<dbReference type="Proteomes" id="UP000030651">
    <property type="component" value="Unassembled WGS sequence"/>
</dbReference>
<gene>
    <name evidence="2" type="ORF">PFICI_13539</name>
</gene>
<sequence length="269" mass="31558">MPCLRNVRSDNFDIDDIPEVPVNFARYLDNYIQTRMILMVERTDKTISKTKVANEMFRHTFQKSRNAFQGLETQVFVTIDIIKKVPELREDHRALIRRMYDQASKRCELQDESHEVYFNHHLDYIINLFSDTSSRKDYMVDTFIPMIDDFLDTIGEEDPYHAQIRGHRNTVRLLVRAVDAMLQQYGNLFFGKRQIVRPCIDDGENDDDDDETEQDPSNLHELLHQDEAARKSLEQKLDVLKMELFLAEARTSVEAKMAMLSMDVSGVEE</sequence>
<keyword evidence="3" id="KW-1185">Reference proteome</keyword>
<evidence type="ECO:0000256" key="1">
    <source>
        <dbReference type="SAM" id="Coils"/>
    </source>
</evidence>
<protein>
    <submittedName>
        <fullName evidence="2">Uncharacterized protein</fullName>
    </submittedName>
</protein>
<dbReference type="KEGG" id="pfy:PFICI_13539"/>
<feature type="coiled-coil region" evidence="1">
    <location>
        <begin position="223"/>
        <end position="250"/>
    </location>
</feature>
<keyword evidence="1" id="KW-0175">Coiled coil</keyword>
<name>W3WMA5_PESFW</name>
<accession>W3WMA5</accession>
<proteinExistence type="predicted"/>
<dbReference type="HOGENOM" id="CLU_1034809_0_0_1"/>
<dbReference type="InParanoid" id="W3WMA5"/>